<comment type="similarity">
    <text evidence="3">Belongs to the UbiH/COQ6 family.</text>
</comment>
<dbReference type="PRINTS" id="PR00420">
    <property type="entry name" value="RNGMNOXGNASE"/>
</dbReference>
<dbReference type="UniPathway" id="UPA00232"/>
<name>A0A365UDS9_9RHOB</name>
<feature type="domain" description="FAD-binding" evidence="8">
    <location>
        <begin position="7"/>
        <end position="347"/>
    </location>
</feature>
<protein>
    <submittedName>
        <fullName evidence="9">UbiH/UbiF family hydroxylase</fullName>
    </submittedName>
</protein>
<evidence type="ECO:0000256" key="6">
    <source>
        <dbReference type="ARBA" id="ARBA00023002"/>
    </source>
</evidence>
<keyword evidence="10" id="KW-1185">Reference proteome</keyword>
<dbReference type="SUPFAM" id="SSF51905">
    <property type="entry name" value="FAD/NAD(P)-binding domain"/>
    <property type="match status" value="1"/>
</dbReference>
<dbReference type="InterPro" id="IPR010971">
    <property type="entry name" value="UbiH/COQ6"/>
</dbReference>
<dbReference type="EMBL" id="QNTQ01000002">
    <property type="protein sequence ID" value="RBI86965.1"/>
    <property type="molecule type" value="Genomic_DNA"/>
</dbReference>
<dbReference type="OrthoDB" id="9796623at2"/>
<evidence type="ECO:0000256" key="5">
    <source>
        <dbReference type="ARBA" id="ARBA00022827"/>
    </source>
</evidence>
<keyword evidence="6" id="KW-0560">Oxidoreductase</keyword>
<dbReference type="GO" id="GO:0016705">
    <property type="term" value="F:oxidoreductase activity, acting on paired donors, with incorporation or reduction of molecular oxygen"/>
    <property type="evidence" value="ECO:0007669"/>
    <property type="project" value="InterPro"/>
</dbReference>
<dbReference type="Pfam" id="PF01494">
    <property type="entry name" value="FAD_binding_3"/>
    <property type="match status" value="1"/>
</dbReference>
<dbReference type="InterPro" id="IPR036188">
    <property type="entry name" value="FAD/NAD-bd_sf"/>
</dbReference>
<dbReference type="GO" id="GO:0006744">
    <property type="term" value="P:ubiquinone biosynthetic process"/>
    <property type="evidence" value="ECO:0007669"/>
    <property type="project" value="UniProtKB-UniPathway"/>
</dbReference>
<organism evidence="9 10">
    <name type="scientific">Rhodosalinus halophilus</name>
    <dbReference type="NCBI Taxonomy" id="2259333"/>
    <lineage>
        <taxon>Bacteria</taxon>
        <taxon>Pseudomonadati</taxon>
        <taxon>Pseudomonadota</taxon>
        <taxon>Alphaproteobacteria</taxon>
        <taxon>Rhodobacterales</taxon>
        <taxon>Paracoccaceae</taxon>
        <taxon>Rhodosalinus</taxon>
    </lineage>
</organism>
<gene>
    <name evidence="9" type="ORF">DRV85_02245</name>
</gene>
<evidence type="ECO:0000256" key="1">
    <source>
        <dbReference type="ARBA" id="ARBA00001974"/>
    </source>
</evidence>
<comment type="pathway">
    <text evidence="2">Cofactor biosynthesis; ubiquinone biosynthesis.</text>
</comment>
<dbReference type="AlphaFoldDB" id="A0A365UDS9"/>
<dbReference type="GO" id="GO:0071949">
    <property type="term" value="F:FAD binding"/>
    <property type="evidence" value="ECO:0007669"/>
    <property type="project" value="InterPro"/>
</dbReference>
<accession>A0A365UDS9</accession>
<evidence type="ECO:0000313" key="9">
    <source>
        <dbReference type="EMBL" id="RBI86965.1"/>
    </source>
</evidence>
<dbReference type="Proteomes" id="UP000253370">
    <property type="component" value="Unassembled WGS sequence"/>
</dbReference>
<dbReference type="GO" id="GO:0004497">
    <property type="term" value="F:monooxygenase activity"/>
    <property type="evidence" value="ECO:0007669"/>
    <property type="project" value="UniProtKB-KW"/>
</dbReference>
<dbReference type="Gene3D" id="3.50.50.60">
    <property type="entry name" value="FAD/NAD(P)-binding domain"/>
    <property type="match status" value="2"/>
</dbReference>
<evidence type="ECO:0000256" key="3">
    <source>
        <dbReference type="ARBA" id="ARBA00005349"/>
    </source>
</evidence>
<keyword evidence="7" id="KW-0503">Monooxygenase</keyword>
<dbReference type="InterPro" id="IPR051205">
    <property type="entry name" value="UbiH/COQ6_monooxygenase"/>
</dbReference>
<keyword evidence="5" id="KW-0274">FAD</keyword>
<dbReference type="PANTHER" id="PTHR43876:SF7">
    <property type="entry name" value="UBIQUINONE BIOSYNTHESIS MONOOXYGENASE COQ6, MITOCHONDRIAL"/>
    <property type="match status" value="1"/>
</dbReference>
<comment type="caution">
    <text evidence="9">The sequence shown here is derived from an EMBL/GenBank/DDBJ whole genome shotgun (WGS) entry which is preliminary data.</text>
</comment>
<dbReference type="NCBIfam" id="TIGR01988">
    <property type="entry name" value="Ubi-OHases"/>
    <property type="match status" value="1"/>
</dbReference>
<dbReference type="NCBIfam" id="NF005691">
    <property type="entry name" value="PRK07494.1"/>
    <property type="match status" value="1"/>
</dbReference>
<evidence type="ECO:0000313" key="10">
    <source>
        <dbReference type="Proteomes" id="UP000253370"/>
    </source>
</evidence>
<dbReference type="RefSeq" id="WP_113287813.1">
    <property type="nucleotide sequence ID" value="NZ_QNTQ01000002.1"/>
</dbReference>
<keyword evidence="4" id="KW-0285">Flavoprotein</keyword>
<proteinExistence type="inferred from homology"/>
<dbReference type="PANTHER" id="PTHR43876">
    <property type="entry name" value="UBIQUINONE BIOSYNTHESIS MONOOXYGENASE COQ6, MITOCHONDRIAL"/>
    <property type="match status" value="1"/>
</dbReference>
<evidence type="ECO:0000256" key="7">
    <source>
        <dbReference type="ARBA" id="ARBA00023033"/>
    </source>
</evidence>
<reference evidence="9 10" key="1">
    <citation type="submission" date="2018-07" db="EMBL/GenBank/DDBJ databases">
        <title>Rhodosalinus sp. strain E84T genomic sequence and assembly.</title>
        <authorList>
            <person name="Liu Z.-W."/>
            <person name="Lu D.-C."/>
        </authorList>
    </citation>
    <scope>NUCLEOTIDE SEQUENCE [LARGE SCALE GENOMIC DNA]</scope>
    <source>
        <strain evidence="9 10">E84</strain>
    </source>
</reference>
<comment type="cofactor">
    <cofactor evidence="1">
        <name>FAD</name>
        <dbReference type="ChEBI" id="CHEBI:57692"/>
    </cofactor>
</comment>
<evidence type="ECO:0000256" key="2">
    <source>
        <dbReference type="ARBA" id="ARBA00004749"/>
    </source>
</evidence>
<dbReference type="InterPro" id="IPR002938">
    <property type="entry name" value="FAD-bd"/>
</dbReference>
<sequence>MTELHHDILVAGGGIAGLTAAAAFGQAGFSVLCVDPAPPVTEREAEGADLRTTAFLQPAQAMLARAGLWERLAPHAMPLQTMRIMDISGEMERQRVRRDFDAADISDAPFGWNLPNWLLRREMAARLEEMPGVSFRPGVAATDLFTRTGEARVRLSDGDEARARLVIAADGRNSPMRHAAGIGARTLRFGQKALAFAVTHPIPHENVSTEIHLKGGPFTLVPLPDHEGKPSSAVVWMEEGREALRLRDLPAEALEATMSARSAWLLGPLSLASQITLWPIVSQLADRFAGERLALVAEAAHVVPPIGAQGLNMSLADLAALLELAEARPEGLGDAEMLAAYDRKRALDVRMRVAGVSMLNGVSMLGGQPFGMLRARGIAALHGIAPVRRGLMRLGLGAGNAPRP</sequence>
<evidence type="ECO:0000259" key="8">
    <source>
        <dbReference type="Pfam" id="PF01494"/>
    </source>
</evidence>
<evidence type="ECO:0000256" key="4">
    <source>
        <dbReference type="ARBA" id="ARBA00022630"/>
    </source>
</evidence>